<reference evidence="4 5" key="1">
    <citation type="submission" date="2020-07" db="EMBL/GenBank/DDBJ databases">
        <title>Luteimonas sp. SJ-92.</title>
        <authorList>
            <person name="Huang X.-X."/>
            <person name="Xu L."/>
            <person name="Sun J.-Q."/>
        </authorList>
    </citation>
    <scope>NUCLEOTIDE SEQUENCE [LARGE SCALE GENOMIC DNA]</scope>
    <source>
        <strain evidence="4 5">SJ-92</strain>
    </source>
</reference>
<dbReference type="InterPro" id="IPR002068">
    <property type="entry name" value="A-crystallin/Hsp20_dom"/>
</dbReference>
<dbReference type="PROSITE" id="PS01031">
    <property type="entry name" value="SHSP"/>
    <property type="match status" value="1"/>
</dbReference>
<dbReference type="InterPro" id="IPR031107">
    <property type="entry name" value="Small_HSP"/>
</dbReference>
<protein>
    <submittedName>
        <fullName evidence="4">Hsp20/alpha crystallin family protein</fullName>
    </submittedName>
</protein>
<dbReference type="CDD" id="cd06464">
    <property type="entry name" value="ACD_sHsps-like"/>
    <property type="match status" value="1"/>
</dbReference>
<keyword evidence="5" id="KW-1185">Reference proteome</keyword>
<gene>
    <name evidence="4" type="ORF">H0E84_15815</name>
</gene>
<dbReference type="RefSeq" id="WP_180679606.1">
    <property type="nucleotide sequence ID" value="NZ_JACCKA010000086.1"/>
</dbReference>
<dbReference type="Gene3D" id="2.60.40.790">
    <property type="match status" value="1"/>
</dbReference>
<accession>A0A853JG70</accession>
<dbReference type="SUPFAM" id="SSF49764">
    <property type="entry name" value="HSP20-like chaperones"/>
    <property type="match status" value="1"/>
</dbReference>
<dbReference type="InterPro" id="IPR008978">
    <property type="entry name" value="HSP20-like_chaperone"/>
</dbReference>
<dbReference type="Proteomes" id="UP000578091">
    <property type="component" value="Unassembled WGS sequence"/>
</dbReference>
<evidence type="ECO:0000259" key="3">
    <source>
        <dbReference type="PROSITE" id="PS01031"/>
    </source>
</evidence>
<evidence type="ECO:0000256" key="1">
    <source>
        <dbReference type="PROSITE-ProRule" id="PRU00285"/>
    </source>
</evidence>
<comment type="similarity">
    <text evidence="1 2">Belongs to the small heat shock protein (HSP20) family.</text>
</comment>
<dbReference type="Pfam" id="PF00011">
    <property type="entry name" value="HSP20"/>
    <property type="match status" value="1"/>
</dbReference>
<dbReference type="PANTHER" id="PTHR11527">
    <property type="entry name" value="HEAT-SHOCK PROTEIN 20 FAMILY MEMBER"/>
    <property type="match status" value="1"/>
</dbReference>
<dbReference type="PROSITE" id="PS50096">
    <property type="entry name" value="IQ"/>
    <property type="match status" value="1"/>
</dbReference>
<dbReference type="AlphaFoldDB" id="A0A853JG70"/>
<evidence type="ECO:0000313" key="4">
    <source>
        <dbReference type="EMBL" id="NZA27845.1"/>
    </source>
</evidence>
<comment type="caution">
    <text evidence="4">The sequence shown here is derived from an EMBL/GenBank/DDBJ whole genome shotgun (WGS) entry which is preliminary data.</text>
</comment>
<evidence type="ECO:0000313" key="5">
    <source>
        <dbReference type="Proteomes" id="UP000578091"/>
    </source>
</evidence>
<name>A0A853JG70_9GAMM</name>
<organism evidence="4 5">
    <name type="scientific">Luteimonas salinisoli</name>
    <dbReference type="NCBI Taxonomy" id="2752307"/>
    <lineage>
        <taxon>Bacteria</taxon>
        <taxon>Pseudomonadati</taxon>
        <taxon>Pseudomonadota</taxon>
        <taxon>Gammaproteobacteria</taxon>
        <taxon>Lysobacterales</taxon>
        <taxon>Lysobacteraceae</taxon>
        <taxon>Luteimonas</taxon>
    </lineage>
</organism>
<feature type="domain" description="SHSP" evidence="3">
    <location>
        <begin position="39"/>
        <end position="149"/>
    </location>
</feature>
<sequence>MSTLTRWNPFRTLSRFDPAPGGLDDLFRGMSLRPLLREFENAAVDMRMDVQEADKAYQVSVEVPGAKKEDIEISVEGSQVSIQAEVRGEEIREDHRQVHTERYAGRSTRSFTLPQEIDVEGCTAQYEDGILRLTLPKKANGAATRIAVD</sequence>
<proteinExistence type="inferred from homology"/>
<dbReference type="EMBL" id="JACCKA010000086">
    <property type="protein sequence ID" value="NZA27845.1"/>
    <property type="molecule type" value="Genomic_DNA"/>
</dbReference>
<evidence type="ECO:0000256" key="2">
    <source>
        <dbReference type="RuleBase" id="RU003616"/>
    </source>
</evidence>